<dbReference type="FunFam" id="1.25.40.800:FF:000001">
    <property type="entry name" value="CCR4-NOT transcription complex subunit 1"/>
    <property type="match status" value="1"/>
</dbReference>
<dbReference type="Pfam" id="PF16415">
    <property type="entry name" value="CNOT1_CAF1_bind"/>
    <property type="match status" value="1"/>
</dbReference>
<dbReference type="PANTHER" id="PTHR13162:SF8">
    <property type="entry name" value="CCR4-NOT TRANSCRIPTION COMPLEX SUBUNIT 1"/>
    <property type="match status" value="1"/>
</dbReference>
<keyword evidence="5" id="KW-0539">Nucleus</keyword>
<evidence type="ECO:0000259" key="7">
    <source>
        <dbReference type="Pfam" id="PF04054"/>
    </source>
</evidence>
<protein>
    <recommendedName>
        <fullName evidence="15">CCR4-NOT transcription complex subunit 1</fullName>
    </recommendedName>
</protein>
<name>A0AAW1TFW4_9CHLO</name>
<dbReference type="CDD" id="cd20710">
    <property type="entry name" value="NOT1_connector"/>
    <property type="match status" value="1"/>
</dbReference>
<evidence type="ECO:0000256" key="3">
    <source>
        <dbReference type="ARBA" id="ARBA00023015"/>
    </source>
</evidence>
<dbReference type="Pfam" id="PF12842">
    <property type="entry name" value="DUF3819"/>
    <property type="match status" value="1"/>
</dbReference>
<dbReference type="GO" id="GO:0030015">
    <property type="term" value="C:CCR4-NOT core complex"/>
    <property type="evidence" value="ECO:0007669"/>
    <property type="project" value="InterPro"/>
</dbReference>
<dbReference type="InterPro" id="IPR032193">
    <property type="entry name" value="CNOT1_TTP_bind"/>
</dbReference>
<feature type="domain" description="CCR4-NOT transcription complex subunit 1 TTP binding" evidence="10">
    <location>
        <begin position="589"/>
        <end position="741"/>
    </location>
</feature>
<dbReference type="Pfam" id="PF16418">
    <property type="entry name" value="CNOT1_HEAT"/>
    <property type="match status" value="1"/>
</dbReference>
<dbReference type="Pfam" id="PF25097">
    <property type="entry name" value="ARM_Cnot1"/>
    <property type="match status" value="1"/>
</dbReference>
<keyword evidence="2" id="KW-0678">Repressor</keyword>
<organism evidence="13 14">
    <name type="scientific">Apatococcus fuscideae</name>
    <dbReference type="NCBI Taxonomy" id="2026836"/>
    <lineage>
        <taxon>Eukaryota</taxon>
        <taxon>Viridiplantae</taxon>
        <taxon>Chlorophyta</taxon>
        <taxon>core chlorophytes</taxon>
        <taxon>Trebouxiophyceae</taxon>
        <taxon>Chlorellales</taxon>
        <taxon>Chlorellaceae</taxon>
        <taxon>Apatococcus</taxon>
    </lineage>
</organism>
<keyword evidence="4" id="KW-0804">Transcription</keyword>
<evidence type="ECO:0000259" key="9">
    <source>
        <dbReference type="Pfam" id="PF16415"/>
    </source>
</evidence>
<dbReference type="InterPro" id="IPR032191">
    <property type="entry name" value="CNOT1_CAF1_bind"/>
</dbReference>
<evidence type="ECO:0000256" key="5">
    <source>
        <dbReference type="ARBA" id="ARBA00023242"/>
    </source>
</evidence>
<feature type="domain" description="CCR4-Not complex component Not1 C-terminal" evidence="7">
    <location>
        <begin position="1859"/>
        <end position="2221"/>
    </location>
</feature>
<gene>
    <name evidence="13" type="ORF">WJX84_003226</name>
</gene>
<feature type="domain" description="CCR4-NOT transcription complex subunit 1" evidence="8">
    <location>
        <begin position="1274"/>
        <end position="1414"/>
    </location>
</feature>
<evidence type="ECO:0000313" key="13">
    <source>
        <dbReference type="EMBL" id="KAK9867819.1"/>
    </source>
</evidence>
<feature type="compositionally biased region" description="Low complexity" evidence="6">
    <location>
        <begin position="1204"/>
        <end position="1221"/>
    </location>
</feature>
<feature type="domain" description="CCR4-NOT transcription complex subunit 1 CAF1-binding" evidence="9">
    <location>
        <begin position="930"/>
        <end position="1146"/>
    </location>
</feature>
<dbReference type="Pfam" id="PF16417">
    <property type="entry name" value="CNOT1_TTP_bind"/>
    <property type="match status" value="1"/>
</dbReference>
<evidence type="ECO:0000259" key="8">
    <source>
        <dbReference type="Pfam" id="PF12842"/>
    </source>
</evidence>
<feature type="domain" description="CCR4-NOT transcription complex subunit 1-like NOT1 connector" evidence="12">
    <location>
        <begin position="1506"/>
        <end position="1695"/>
    </location>
</feature>
<keyword evidence="3" id="KW-0805">Transcription regulation</keyword>
<dbReference type="Gene3D" id="1.25.40.180">
    <property type="match status" value="1"/>
</dbReference>
<dbReference type="Proteomes" id="UP001485043">
    <property type="component" value="Unassembled WGS sequence"/>
</dbReference>
<evidence type="ECO:0000259" key="12">
    <source>
        <dbReference type="Pfam" id="PF25097"/>
    </source>
</evidence>
<dbReference type="InterPro" id="IPR055454">
    <property type="entry name" value="CNOT1-like_NOT1_connector"/>
</dbReference>
<dbReference type="InterPro" id="IPR007196">
    <property type="entry name" value="CCR4-Not_Not1_C"/>
</dbReference>
<evidence type="ECO:0000256" key="4">
    <source>
        <dbReference type="ARBA" id="ARBA00023163"/>
    </source>
</evidence>
<evidence type="ECO:0000259" key="10">
    <source>
        <dbReference type="Pfam" id="PF16417"/>
    </source>
</evidence>
<dbReference type="InterPro" id="IPR038535">
    <property type="entry name" value="CNOT1_TTP_bind_sf"/>
</dbReference>
<proteinExistence type="predicted"/>
<reference evidence="13 14" key="1">
    <citation type="journal article" date="2024" name="Nat. Commun.">
        <title>Phylogenomics reveals the evolutionary origins of lichenization in chlorophyte algae.</title>
        <authorList>
            <person name="Puginier C."/>
            <person name="Libourel C."/>
            <person name="Otte J."/>
            <person name="Skaloud P."/>
            <person name="Haon M."/>
            <person name="Grisel S."/>
            <person name="Petersen M."/>
            <person name="Berrin J.G."/>
            <person name="Delaux P.M."/>
            <person name="Dal Grande F."/>
            <person name="Keller J."/>
        </authorList>
    </citation>
    <scope>NUCLEOTIDE SEQUENCE [LARGE SCALE GENOMIC DNA]</scope>
    <source>
        <strain evidence="13 14">SAG 2523</strain>
    </source>
</reference>
<comment type="subcellular location">
    <subcellularLocation>
        <location evidence="1">Nucleus</location>
    </subcellularLocation>
</comment>
<feature type="compositionally biased region" description="Pro residues" evidence="6">
    <location>
        <begin position="1194"/>
        <end position="1203"/>
    </location>
</feature>
<feature type="region of interest" description="Disordered" evidence="6">
    <location>
        <begin position="1175"/>
        <end position="1223"/>
    </location>
</feature>
<sequence>MSILQTASACTLAEQISTRLGRTAPHSQAKAVKDLLQLVASSGTAGTVILLCTALDEVTTSQKRNGSSPLLTEVLRSQLASPSLSALLSRAYKLTQHKQLLHSALQLISHSSQDLFLLAKACLETNTSGLSELGKELAKLAWEQRSQLNLSSDHWLCSMDATLNGVGSLAGVMEEMGYRATADESTVKGLLDQFPAVSTEDTTHVLSMMARTRTGLQSSQSIVQASLSAAFSNLGLGSDPQPDTWNARLFLSCLQEKYGSRINWQQIPFLLDHPGFSLPDATAFELLMESLRLARVQRFPLEALLGRVWRNAEGQLSMLRHATAAPQQVFSFAHAKDALPHLDSLAGRDLNSNQAWSCVDVYVALCRLADVGHLEGVTGILKGPLTACPELVLLGLAAAAPGLDRRTLQARVAQPLALRFASQAAQGSPASQALMHKLRDVNGEMLVSTISEFYDDPRNRPGVVDLCQKLGMLPEMLAEQPFHLDLHVLAAQRGHLRLDEWLKEQRSGPNSAALVQALLRYMEDKLQAGQAHPLPPTILQLLLQFLAEPGVVAKEDRETLGRITSRAEALMTGREVELGGLPTAPVGGFTPEVENEANLHFQRVYAGSESLEDLMQHMARSAKSSVAGEKQLFACMLANLLDEARFFAKYPPEELLTTGAIFGLLVDRGLVQFQAMALVLREITEGLQHEPGSKLFSFGMEGLGRFRDRLSTWPDLCRLLLNIPTFAQHGQDLADAAREGLPKVNGVVPSGETSQQQSRASSADLPASSRPGDSPQQQDAPRAAAGVGTQQVSASGGPSTADQQVSMPASATGSSGISSLPDARTSSPTVRTQGEPEDALPAPITAGDAVGTSVTSAAPGPPSAAPEDTSPTVLQPAGHNDQAQGVQLVDARGVSSLGVAGPPAVLDPNRAFQAINAETLEAAAQDMQYPVPPAQVLARVKFIMNNLSQTNCEQKTTELQGMLAEEHWPWFSDYLVVTRAAQEPNFHDLYLTLIRLLDLKLVWDLLTTTTYKYVRILLESERIKTQSGERSLLRNLGSWLGRLTIQRNKIVLHKQLDLKAILYQAYQQGKMIAVLPFFRNVLEPCKDSRIFRPPNPWLMAILALIAEIYALPKLKLNLKFEIETVFRSMNLQISDVKASATLGDYPREVLNNADFAIDKAAPPLVGPLIPNLAQAGPPLATPPATPATRQASGGPPPPLPPPEAAAAAAAPGTPSAANTPARSAPIDSDAARALVAAGSAAAGVSAAEAATAVSIQQHISINSNLGVLADRLPLKKLISMAMERTIAEIITPVVERSVTIACMTTQELILKDWATESDDQRMQAAAHLMVSSLAGSLAVVSCKEPLKLSLAVHLRSILSQTQQMDPQIAEHAAGVLTSDNLDLGCSIIEKAAGDKGIRDIDERLARAYADRVRAKQARQPFLDNTKVQEAGRFHMAIPESLRPKMGHLLPSQQRVYEDFARIPRNPMAAAKQATAAAAFEGRAVPDEAAQGLQQLHERFTVWQTRVEALAAKDPQMAFSALPSDSELTSLVKTITEVTGSQEEHVLRVGRFLFARLFEGVNSRLYITSFVAAMVVLREKVLQQLPVELTNSWINIVDERKFNADVAEAMLQAQMFNVPDLDQFLAKTLSTTSRLANSRAAGIAIEFSQQVVRACLVEGRLLAPSDLTATLDVLDAIGSSNMGMQRLNNIVAQARQPRRMAAAAGQAPAGPVDPPGLRDQVLQLFGEWCMLVEEQPAEKAHRDFVARLQQAGFLKGDELTDRFLHICVEHVVAHSQGEGMSPAPQRPGLLQYSRVDGFVRLICTLITSHGGGAPLLGRALGTIAGHLQRTADVLGEAFTSKPFFRIFIGFISQLSPSDPSDQLGFSMLTTLGATFFQLQPLRVPHFAFSWLELVSHRQFMPKLLQVPGHQGWSHFQRLLVALLRLLEPYLRNAELTEAVRFLYKGTLRVLLVLLHDFPEFLCEYHFPLCDVVPPSCIQMRNLILSAFPRNMRLPDPFTPNLKVDLLPEISQAPRFLPQPSQLLPHALRSEVDTYLHSRGNQSFLVQLPARLQLPAQEAMLCGTRYNVPLLNALVFYVGIQGIVQQQSKVGPNQPVAPTMGSSPMDIFKRLVTELDTEGRYLFLNALANQLRYPNNHTHYFSCVLLFLFAETGSAANQGRQGLEVIQEQITRVLLERLIVNRPHPWGLLITFIELIKNPRYNFWGYGFTHCATEIERLFESVARSCMGPGKPEGDDMPSAISQDSAVAA</sequence>
<feature type="compositionally biased region" description="Polar residues" evidence="6">
    <location>
        <begin position="2238"/>
        <end position="2247"/>
    </location>
</feature>
<evidence type="ECO:0000259" key="11">
    <source>
        <dbReference type="Pfam" id="PF16418"/>
    </source>
</evidence>
<dbReference type="InterPro" id="IPR024557">
    <property type="entry name" value="CNOT1_dom_4"/>
</dbReference>
<feature type="region of interest" description="Disordered" evidence="6">
    <location>
        <begin position="744"/>
        <end position="878"/>
    </location>
</feature>
<evidence type="ECO:0000256" key="2">
    <source>
        <dbReference type="ARBA" id="ARBA00022491"/>
    </source>
</evidence>
<dbReference type="EMBL" id="JALJOV010000062">
    <property type="protein sequence ID" value="KAK9867819.1"/>
    <property type="molecule type" value="Genomic_DNA"/>
</dbReference>
<dbReference type="InterPro" id="IPR032194">
    <property type="entry name" value="CNOT1_HEAT"/>
</dbReference>
<evidence type="ECO:0000256" key="1">
    <source>
        <dbReference type="ARBA" id="ARBA00004123"/>
    </source>
</evidence>
<evidence type="ECO:0008006" key="15">
    <source>
        <dbReference type="Google" id="ProtNLM"/>
    </source>
</evidence>
<dbReference type="Gene3D" id="1.25.40.840">
    <property type="entry name" value="CCR4-NOT transcription complex subunit 1 TTP binding domain"/>
    <property type="match status" value="1"/>
</dbReference>
<dbReference type="GO" id="GO:0017148">
    <property type="term" value="P:negative regulation of translation"/>
    <property type="evidence" value="ECO:0007669"/>
    <property type="project" value="InterPro"/>
</dbReference>
<comment type="caution">
    <text evidence="13">The sequence shown here is derived from an EMBL/GenBank/DDBJ whole genome shotgun (WGS) entry which is preliminary data.</text>
</comment>
<dbReference type="Gene3D" id="1.25.40.800">
    <property type="match status" value="1"/>
</dbReference>
<dbReference type="GO" id="GO:0000289">
    <property type="term" value="P:nuclear-transcribed mRNA poly(A) tail shortening"/>
    <property type="evidence" value="ECO:0007669"/>
    <property type="project" value="UniProtKB-ARBA"/>
</dbReference>
<dbReference type="GO" id="GO:0060090">
    <property type="term" value="F:molecular adaptor activity"/>
    <property type="evidence" value="ECO:0007669"/>
    <property type="project" value="TreeGrafter"/>
</dbReference>
<evidence type="ECO:0000256" key="6">
    <source>
        <dbReference type="SAM" id="MobiDB-lite"/>
    </source>
</evidence>
<evidence type="ECO:0000313" key="14">
    <source>
        <dbReference type="Proteomes" id="UP001485043"/>
    </source>
</evidence>
<feature type="domain" description="CCR4-NOT transcription complex subunit 1 HEAT repeat" evidence="11">
    <location>
        <begin position="426"/>
        <end position="530"/>
    </location>
</feature>
<keyword evidence="14" id="KW-1185">Reference proteome</keyword>
<dbReference type="Pfam" id="PF04054">
    <property type="entry name" value="Not1"/>
    <property type="match status" value="1"/>
</dbReference>
<feature type="compositionally biased region" description="Polar residues" evidence="6">
    <location>
        <begin position="788"/>
        <end position="832"/>
    </location>
</feature>
<accession>A0AAW1TFW4</accession>
<dbReference type="InterPro" id="IPR040398">
    <property type="entry name" value="Not1"/>
</dbReference>
<dbReference type="GO" id="GO:0005634">
    <property type="term" value="C:nucleus"/>
    <property type="evidence" value="ECO:0007669"/>
    <property type="project" value="UniProtKB-SubCell"/>
</dbReference>
<dbReference type="PANTHER" id="PTHR13162">
    <property type="entry name" value="CCR4-NOT TRANSCRIPTION COMPLEX"/>
    <property type="match status" value="1"/>
</dbReference>
<dbReference type="GO" id="GO:0000932">
    <property type="term" value="C:P-body"/>
    <property type="evidence" value="ECO:0007669"/>
    <property type="project" value="TreeGrafter"/>
</dbReference>
<dbReference type="FunFam" id="1.25.40.180:FF:000012">
    <property type="entry name" value="Ccr4-Not transcription complex subunit"/>
    <property type="match status" value="1"/>
</dbReference>
<feature type="compositionally biased region" description="Polar residues" evidence="6">
    <location>
        <begin position="751"/>
        <end position="761"/>
    </location>
</feature>
<dbReference type="Gene3D" id="1.25.40.790">
    <property type="match status" value="1"/>
</dbReference>
<feature type="region of interest" description="Disordered" evidence="6">
    <location>
        <begin position="2227"/>
        <end position="2247"/>
    </location>
</feature>